<dbReference type="Proteomes" id="UP000694564">
    <property type="component" value="Chromosome 19"/>
</dbReference>
<sequence length="132" mass="15530">MKMQGTLPIPPGYLHYICKYNRFETRHKNTSVHLSPCFRDIQNLDIVTVGECRPLSKTGCHFKVLKVTTAAGCKQQFRKFQDKIPTQPSKQNTRFPIHQKKKKDWDVAQWLSASGFCPWYQNTKIFKKKERK</sequence>
<reference evidence="10" key="2">
    <citation type="submission" date="2025-09" db="UniProtKB">
        <authorList>
            <consortium name="Ensembl"/>
        </authorList>
    </citation>
    <scope>IDENTIFICATION</scope>
</reference>
<dbReference type="Pfam" id="PF00366">
    <property type="entry name" value="Ribosomal_S17"/>
    <property type="match status" value="1"/>
</dbReference>
<dbReference type="InterPro" id="IPR000266">
    <property type="entry name" value="Ribosomal_uS17"/>
</dbReference>
<keyword evidence="2" id="KW-0488">Methylation</keyword>
<dbReference type="PANTHER" id="PTHR10744">
    <property type="entry name" value="40S RIBOSOMAL PROTEIN S11 FAMILY MEMBER"/>
    <property type="match status" value="1"/>
</dbReference>
<keyword evidence="9" id="KW-0449">Lipoprotein</keyword>
<evidence type="ECO:0000256" key="6">
    <source>
        <dbReference type="ARBA" id="ARBA00022990"/>
    </source>
</evidence>
<accession>A0A8D2DAY6</accession>
<dbReference type="PANTHER" id="PTHR10744:SF52">
    <property type="entry name" value="SMALL RIBOSOMAL SUBUNIT PROTEIN US17"/>
    <property type="match status" value="1"/>
</dbReference>
<evidence type="ECO:0000313" key="11">
    <source>
        <dbReference type="Proteomes" id="UP000694564"/>
    </source>
</evidence>
<protein>
    <submittedName>
        <fullName evidence="10">Uncharacterized protein</fullName>
    </submittedName>
</protein>
<name>A0A8D2DAY6_SCIVU</name>
<keyword evidence="6" id="KW-0007">Acetylation</keyword>
<evidence type="ECO:0000256" key="8">
    <source>
        <dbReference type="ARBA" id="ARBA00023274"/>
    </source>
</evidence>
<evidence type="ECO:0000256" key="4">
    <source>
        <dbReference type="ARBA" id="ARBA00022934"/>
    </source>
</evidence>
<keyword evidence="5" id="KW-0689">Ribosomal protein</keyword>
<dbReference type="GeneTree" id="ENSGT00960000187074"/>
<keyword evidence="3" id="KW-0597">Phosphoprotein</keyword>
<dbReference type="Ensembl" id="ENSSVLT00005025420.1">
    <property type="protein sequence ID" value="ENSSVLP00005022858.1"/>
    <property type="gene ID" value="ENSSVLG00005018231.1"/>
</dbReference>
<keyword evidence="8" id="KW-0687">Ribonucleoprotein</keyword>
<proteinExistence type="inferred from homology"/>
<comment type="similarity">
    <text evidence="1">Belongs to the universal ribosomal protein uS17 family.</text>
</comment>
<reference evidence="10" key="1">
    <citation type="submission" date="2025-08" db="UniProtKB">
        <authorList>
            <consortium name="Ensembl"/>
        </authorList>
    </citation>
    <scope>IDENTIFICATION</scope>
</reference>
<evidence type="ECO:0000256" key="5">
    <source>
        <dbReference type="ARBA" id="ARBA00022980"/>
    </source>
</evidence>
<keyword evidence="11" id="KW-1185">Reference proteome</keyword>
<evidence type="ECO:0000256" key="1">
    <source>
        <dbReference type="ARBA" id="ARBA00010254"/>
    </source>
</evidence>
<evidence type="ECO:0000256" key="2">
    <source>
        <dbReference type="ARBA" id="ARBA00022481"/>
    </source>
</evidence>
<dbReference type="AlphaFoldDB" id="A0A8D2DAY6"/>
<evidence type="ECO:0000313" key="10">
    <source>
        <dbReference type="Ensembl" id="ENSSVLP00005022858.1"/>
    </source>
</evidence>
<dbReference type="SUPFAM" id="SSF50249">
    <property type="entry name" value="Nucleic acid-binding proteins"/>
    <property type="match status" value="1"/>
</dbReference>
<dbReference type="InterPro" id="IPR012340">
    <property type="entry name" value="NA-bd_OB-fold"/>
</dbReference>
<dbReference type="GO" id="GO:0022627">
    <property type="term" value="C:cytosolic small ribosomal subunit"/>
    <property type="evidence" value="ECO:0007669"/>
    <property type="project" value="TreeGrafter"/>
</dbReference>
<evidence type="ECO:0000256" key="3">
    <source>
        <dbReference type="ARBA" id="ARBA00022553"/>
    </source>
</evidence>
<dbReference type="Gene3D" id="2.40.50.1000">
    <property type="match status" value="1"/>
</dbReference>
<organism evidence="10 11">
    <name type="scientific">Sciurus vulgaris</name>
    <name type="common">Eurasian red squirrel</name>
    <dbReference type="NCBI Taxonomy" id="55149"/>
    <lineage>
        <taxon>Eukaryota</taxon>
        <taxon>Metazoa</taxon>
        <taxon>Chordata</taxon>
        <taxon>Craniata</taxon>
        <taxon>Vertebrata</taxon>
        <taxon>Euteleostomi</taxon>
        <taxon>Mammalia</taxon>
        <taxon>Eutheria</taxon>
        <taxon>Euarchontoglires</taxon>
        <taxon>Glires</taxon>
        <taxon>Rodentia</taxon>
        <taxon>Sciuromorpha</taxon>
        <taxon>Sciuridae</taxon>
        <taxon>Sciurinae</taxon>
        <taxon>Sciurini</taxon>
        <taxon>Sciurus</taxon>
    </lineage>
</organism>
<keyword evidence="7" id="KW-0564">Palmitate</keyword>
<dbReference type="GO" id="GO:0006412">
    <property type="term" value="P:translation"/>
    <property type="evidence" value="ECO:0007669"/>
    <property type="project" value="InterPro"/>
</dbReference>
<dbReference type="OrthoDB" id="10254436at2759"/>
<evidence type="ECO:0000256" key="9">
    <source>
        <dbReference type="ARBA" id="ARBA00023288"/>
    </source>
</evidence>
<keyword evidence="4" id="KW-0164">Citrullination</keyword>
<dbReference type="GO" id="GO:0003735">
    <property type="term" value="F:structural constituent of ribosome"/>
    <property type="evidence" value="ECO:0007669"/>
    <property type="project" value="InterPro"/>
</dbReference>
<evidence type="ECO:0000256" key="7">
    <source>
        <dbReference type="ARBA" id="ARBA00023139"/>
    </source>
</evidence>
<dbReference type="PRINTS" id="PR00973">
    <property type="entry name" value="RIBOSOMALS17"/>
</dbReference>